<evidence type="ECO:0000313" key="2">
    <source>
        <dbReference type="EMBL" id="SPD15720.1"/>
    </source>
</evidence>
<protein>
    <submittedName>
        <fullName evidence="2">Uncharacterized protein</fullName>
    </submittedName>
</protein>
<proteinExistence type="predicted"/>
<sequence length="66" mass="7061">MTPGVPPERADSYLSTGKSRDPLSTGKSRVMEIRRRAVPPRIFAAEPISAADCSPPSLIALLGVNR</sequence>
<accession>A0A2N9HVC7</accession>
<dbReference type="EMBL" id="OIVN01004146">
    <property type="protein sequence ID" value="SPD15720.1"/>
    <property type="molecule type" value="Genomic_DNA"/>
</dbReference>
<feature type="region of interest" description="Disordered" evidence="1">
    <location>
        <begin position="1"/>
        <end position="30"/>
    </location>
</feature>
<gene>
    <name evidence="2" type="ORF">FSB_LOCUS43602</name>
</gene>
<reference evidence="2" key="1">
    <citation type="submission" date="2018-02" db="EMBL/GenBank/DDBJ databases">
        <authorList>
            <person name="Cohen D.B."/>
            <person name="Kent A.D."/>
        </authorList>
    </citation>
    <scope>NUCLEOTIDE SEQUENCE</scope>
</reference>
<dbReference type="AlphaFoldDB" id="A0A2N9HVC7"/>
<organism evidence="2">
    <name type="scientific">Fagus sylvatica</name>
    <name type="common">Beechnut</name>
    <dbReference type="NCBI Taxonomy" id="28930"/>
    <lineage>
        <taxon>Eukaryota</taxon>
        <taxon>Viridiplantae</taxon>
        <taxon>Streptophyta</taxon>
        <taxon>Embryophyta</taxon>
        <taxon>Tracheophyta</taxon>
        <taxon>Spermatophyta</taxon>
        <taxon>Magnoliopsida</taxon>
        <taxon>eudicotyledons</taxon>
        <taxon>Gunneridae</taxon>
        <taxon>Pentapetalae</taxon>
        <taxon>rosids</taxon>
        <taxon>fabids</taxon>
        <taxon>Fagales</taxon>
        <taxon>Fagaceae</taxon>
        <taxon>Fagus</taxon>
    </lineage>
</organism>
<evidence type="ECO:0000256" key="1">
    <source>
        <dbReference type="SAM" id="MobiDB-lite"/>
    </source>
</evidence>
<name>A0A2N9HVC7_FAGSY</name>